<evidence type="ECO:0000256" key="1">
    <source>
        <dbReference type="SAM" id="Phobius"/>
    </source>
</evidence>
<dbReference type="GO" id="GO:0004930">
    <property type="term" value="F:G protein-coupled receptor activity"/>
    <property type="evidence" value="ECO:0007669"/>
    <property type="project" value="TreeGrafter"/>
</dbReference>
<dbReference type="GO" id="GO:0007189">
    <property type="term" value="P:adenylate cyclase-activating G protein-coupled receptor signaling pathway"/>
    <property type="evidence" value="ECO:0007669"/>
    <property type="project" value="TreeGrafter"/>
</dbReference>
<reference evidence="2 3" key="1">
    <citation type="journal article" date="2023" name="Mol. Biol. Evol.">
        <title>Genomics of Secondarily Temperate Adaptation in the Only Non-Antarctic Icefish.</title>
        <authorList>
            <person name="Rivera-Colon A.G."/>
            <person name="Rayamajhi N."/>
            <person name="Minhas B.F."/>
            <person name="Madrigal G."/>
            <person name="Bilyk K.T."/>
            <person name="Yoon V."/>
            <person name="Hune M."/>
            <person name="Gregory S."/>
            <person name="Cheng C.H.C."/>
            <person name="Catchen J.M."/>
        </authorList>
    </citation>
    <scope>NUCLEOTIDE SEQUENCE [LARGE SCALE GENOMIC DNA]</scope>
    <source>
        <strain evidence="2">JC2023a</strain>
    </source>
</reference>
<dbReference type="PANTHER" id="PTHR45813:SF4">
    <property type="entry name" value="ADHESION G PROTEIN-COUPLED RECEPTOR F5"/>
    <property type="match status" value="1"/>
</dbReference>
<gene>
    <name evidence="2" type="ORF">CesoFtcFv8_023517</name>
</gene>
<dbReference type="Gene3D" id="1.20.1070.10">
    <property type="entry name" value="Rhodopsin 7-helix transmembrane proteins"/>
    <property type="match status" value="1"/>
</dbReference>
<sequence>MLDSRNRGLHIVFALFNSLQGFFVLVFGTLFDSKIRSILARKSPTASTGSNTTRRTSGGISSIGLNWFHRLRGRRYVYRVSETANSGSAGASESFSNI</sequence>
<dbReference type="AlphaFoldDB" id="A0AAN8B8J7"/>
<dbReference type="InterPro" id="IPR051587">
    <property type="entry name" value="Adhesion_GPCR"/>
</dbReference>
<keyword evidence="1" id="KW-1133">Transmembrane helix</keyword>
<dbReference type="Proteomes" id="UP001335648">
    <property type="component" value="Unassembled WGS sequence"/>
</dbReference>
<dbReference type="EMBL" id="JAULUE010002064">
    <property type="protein sequence ID" value="KAK5880495.1"/>
    <property type="molecule type" value="Genomic_DNA"/>
</dbReference>
<keyword evidence="3" id="KW-1185">Reference proteome</keyword>
<evidence type="ECO:0000313" key="2">
    <source>
        <dbReference type="EMBL" id="KAK5880495.1"/>
    </source>
</evidence>
<accession>A0AAN8B8J7</accession>
<protein>
    <submittedName>
        <fullName evidence="2">Uncharacterized protein</fullName>
    </submittedName>
</protein>
<proteinExistence type="predicted"/>
<name>A0AAN8B8J7_9TELE</name>
<feature type="transmembrane region" description="Helical" evidence="1">
    <location>
        <begin position="12"/>
        <end position="31"/>
    </location>
</feature>
<dbReference type="PANTHER" id="PTHR45813">
    <property type="entry name" value="IG-LIKE DOMAIN-CONTAINING PROTEIN"/>
    <property type="match status" value="1"/>
</dbReference>
<keyword evidence="1" id="KW-0472">Membrane</keyword>
<evidence type="ECO:0000313" key="3">
    <source>
        <dbReference type="Proteomes" id="UP001335648"/>
    </source>
</evidence>
<comment type="caution">
    <text evidence="2">The sequence shown here is derived from an EMBL/GenBank/DDBJ whole genome shotgun (WGS) entry which is preliminary data.</text>
</comment>
<keyword evidence="1" id="KW-0812">Transmembrane</keyword>
<organism evidence="2 3">
    <name type="scientific">Champsocephalus esox</name>
    <name type="common">pike icefish</name>
    <dbReference type="NCBI Taxonomy" id="159716"/>
    <lineage>
        <taxon>Eukaryota</taxon>
        <taxon>Metazoa</taxon>
        <taxon>Chordata</taxon>
        <taxon>Craniata</taxon>
        <taxon>Vertebrata</taxon>
        <taxon>Euteleostomi</taxon>
        <taxon>Actinopterygii</taxon>
        <taxon>Neopterygii</taxon>
        <taxon>Teleostei</taxon>
        <taxon>Neoteleostei</taxon>
        <taxon>Acanthomorphata</taxon>
        <taxon>Eupercaria</taxon>
        <taxon>Perciformes</taxon>
        <taxon>Notothenioidei</taxon>
        <taxon>Channichthyidae</taxon>
        <taxon>Champsocephalus</taxon>
    </lineage>
</organism>